<protein>
    <submittedName>
        <fullName evidence="1">Uncharacterized protein</fullName>
    </submittedName>
</protein>
<organism evidence="1 2">
    <name type="scientific">Cellulophaga tyrosinoxydans</name>
    <dbReference type="NCBI Taxonomy" id="504486"/>
    <lineage>
        <taxon>Bacteria</taxon>
        <taxon>Pseudomonadati</taxon>
        <taxon>Bacteroidota</taxon>
        <taxon>Flavobacteriia</taxon>
        <taxon>Flavobacteriales</taxon>
        <taxon>Flavobacteriaceae</taxon>
        <taxon>Cellulophaga</taxon>
    </lineage>
</organism>
<evidence type="ECO:0000313" key="2">
    <source>
        <dbReference type="Proteomes" id="UP000192360"/>
    </source>
</evidence>
<name>A0A1W2A043_9FLAO</name>
<evidence type="ECO:0000313" key="1">
    <source>
        <dbReference type="EMBL" id="SMC54075.1"/>
    </source>
</evidence>
<reference evidence="1 2" key="1">
    <citation type="submission" date="2017-04" db="EMBL/GenBank/DDBJ databases">
        <authorList>
            <person name="Afonso C.L."/>
            <person name="Miller P.J."/>
            <person name="Scott M.A."/>
            <person name="Spackman E."/>
            <person name="Goraichik I."/>
            <person name="Dimitrov K.M."/>
            <person name="Suarez D.L."/>
            <person name="Swayne D.E."/>
        </authorList>
    </citation>
    <scope>NUCLEOTIDE SEQUENCE [LARGE SCALE GENOMIC DNA]</scope>
    <source>
        <strain evidence="1 2">DSM 21164</strain>
    </source>
</reference>
<gene>
    <name evidence="1" type="ORF">SAMN05660703_1695</name>
</gene>
<sequence length="61" mass="6742">MSTLQKIKSLAFLICFVIAAIIYNSISKEKEIAINAVKNSQKNTKNLVDADKGSVTTIHFE</sequence>
<dbReference type="EMBL" id="FWXO01000002">
    <property type="protein sequence ID" value="SMC54075.1"/>
    <property type="molecule type" value="Genomic_DNA"/>
</dbReference>
<proteinExistence type="predicted"/>
<dbReference type="STRING" id="504486.SAMN05660703_1695"/>
<dbReference type="OrthoDB" id="1451712at2"/>
<dbReference type="AlphaFoldDB" id="A0A1W2A043"/>
<keyword evidence="2" id="KW-1185">Reference proteome</keyword>
<dbReference type="Proteomes" id="UP000192360">
    <property type="component" value="Unassembled WGS sequence"/>
</dbReference>
<dbReference type="RefSeq" id="WP_084061046.1">
    <property type="nucleotide sequence ID" value="NZ_FWXO01000002.1"/>
</dbReference>
<accession>A0A1W2A043</accession>